<dbReference type="InterPro" id="IPR036709">
    <property type="entry name" value="Autotransporte_beta_dom_sf"/>
</dbReference>
<dbReference type="AlphaFoldDB" id="A0A562M0Y1"/>
<dbReference type="RefSeq" id="WP_144812132.1">
    <property type="nucleotide sequence ID" value="NZ_VLKP01000002.1"/>
</dbReference>
<evidence type="ECO:0000256" key="1">
    <source>
        <dbReference type="SAM" id="MobiDB-lite"/>
    </source>
</evidence>
<evidence type="ECO:0000313" key="3">
    <source>
        <dbReference type="EMBL" id="TWI13576.1"/>
    </source>
</evidence>
<protein>
    <recommendedName>
        <fullName evidence="2">Autotransporter domain-containing protein</fullName>
    </recommendedName>
</protein>
<dbReference type="OrthoDB" id="5720638at2"/>
<dbReference type="InterPro" id="IPR005546">
    <property type="entry name" value="Autotransporte_beta"/>
</dbReference>
<accession>A0A562M0Y1</accession>
<organism evidence="3 4">
    <name type="scientific">Aerolutibacter ruishenii</name>
    <dbReference type="NCBI Taxonomy" id="686800"/>
    <lineage>
        <taxon>Bacteria</taxon>
        <taxon>Pseudomonadati</taxon>
        <taxon>Pseudomonadota</taxon>
        <taxon>Gammaproteobacteria</taxon>
        <taxon>Lysobacterales</taxon>
        <taxon>Lysobacteraceae</taxon>
        <taxon>Aerolutibacter</taxon>
    </lineage>
</organism>
<name>A0A562M0Y1_9GAMM</name>
<dbReference type="Proteomes" id="UP000316471">
    <property type="component" value="Unassembled WGS sequence"/>
</dbReference>
<feature type="region of interest" description="Disordered" evidence="1">
    <location>
        <begin position="194"/>
        <end position="231"/>
    </location>
</feature>
<evidence type="ECO:0000259" key="2">
    <source>
        <dbReference type="Pfam" id="PF03797"/>
    </source>
</evidence>
<dbReference type="EMBL" id="VLKP01000002">
    <property type="protein sequence ID" value="TWI13576.1"/>
    <property type="molecule type" value="Genomic_DNA"/>
</dbReference>
<sequence>MAIRTTNAHWKMKEIQRRHWLGLGKRFGVLDDNGHGMETILDGLIARTPGVIADVEANLPKDFPEQVAGPVLRGLGVHDLAYREHTVDNRAVALGLEGSHAFGGDRVRYRPFWNLEYRHALENQGQAAINYVNSPAARDYLLDMRSYNDRLFSVGTGLDVQFGRGWALSVLLGHEQGRNDSSANRIGLSVSYGASQTGHGGEVTADPASASGEDSGRTCRGRRCPRSAAGP</sequence>
<keyword evidence="4" id="KW-1185">Reference proteome</keyword>
<dbReference type="SUPFAM" id="SSF103515">
    <property type="entry name" value="Autotransporter"/>
    <property type="match status" value="1"/>
</dbReference>
<reference evidence="3 4" key="1">
    <citation type="journal article" date="2015" name="Stand. Genomic Sci.">
        <title>Genomic Encyclopedia of Bacterial and Archaeal Type Strains, Phase III: the genomes of soil and plant-associated and newly described type strains.</title>
        <authorList>
            <person name="Whitman W.B."/>
            <person name="Woyke T."/>
            <person name="Klenk H.P."/>
            <person name="Zhou Y."/>
            <person name="Lilburn T.G."/>
            <person name="Beck B.J."/>
            <person name="De Vos P."/>
            <person name="Vandamme P."/>
            <person name="Eisen J.A."/>
            <person name="Garrity G."/>
            <person name="Hugenholtz P."/>
            <person name="Kyrpides N.C."/>
        </authorList>
    </citation>
    <scope>NUCLEOTIDE SEQUENCE [LARGE SCALE GENOMIC DNA]</scope>
    <source>
        <strain evidence="3 4">CGMCC 1.10136</strain>
    </source>
</reference>
<comment type="caution">
    <text evidence="3">The sequence shown here is derived from an EMBL/GenBank/DDBJ whole genome shotgun (WGS) entry which is preliminary data.</text>
</comment>
<feature type="domain" description="Autotransporter" evidence="2">
    <location>
        <begin position="74"/>
        <end position="170"/>
    </location>
</feature>
<dbReference type="Gene3D" id="2.40.128.130">
    <property type="entry name" value="Autotransporter beta-domain"/>
    <property type="match status" value="1"/>
</dbReference>
<gene>
    <name evidence="3" type="ORF">IP93_00738</name>
</gene>
<evidence type="ECO:0000313" key="4">
    <source>
        <dbReference type="Proteomes" id="UP000316471"/>
    </source>
</evidence>
<proteinExistence type="predicted"/>
<dbReference type="Pfam" id="PF03797">
    <property type="entry name" value="Autotransporter"/>
    <property type="match status" value="1"/>
</dbReference>